<comment type="caution">
    <text evidence="1">The sequence shown here is derived from an EMBL/GenBank/DDBJ whole genome shotgun (WGS) entry which is preliminary data.</text>
</comment>
<dbReference type="EMBL" id="ATDP01000080">
    <property type="protein sequence ID" value="EQB16026.1"/>
    <property type="molecule type" value="Genomic_DNA"/>
</dbReference>
<evidence type="ECO:0000313" key="1">
    <source>
        <dbReference type="EMBL" id="EQB16026.1"/>
    </source>
</evidence>
<accession>T0HI58</accession>
<protein>
    <submittedName>
        <fullName evidence="1">Uncharacterized protein</fullName>
    </submittedName>
</protein>
<keyword evidence="2" id="KW-1185">Reference proteome</keyword>
<evidence type="ECO:0000313" key="2">
    <source>
        <dbReference type="Proteomes" id="UP000015531"/>
    </source>
</evidence>
<reference evidence="1 2" key="1">
    <citation type="journal article" date="2013" name="Genome Announc.">
        <title>Draft Genome Sequence of Sphingobium lactosutens Strain DS20T, Isolated from a Hexachlorocyclohexane Dumpsite.</title>
        <authorList>
            <person name="Kumar R."/>
            <person name="Dwivedi V."/>
            <person name="Negi V."/>
            <person name="Khurana J.P."/>
            <person name="Lal R."/>
        </authorList>
    </citation>
    <scope>NUCLEOTIDE SEQUENCE [LARGE SCALE GENOMIC DNA]</scope>
    <source>
        <strain evidence="1 2">DS20</strain>
    </source>
</reference>
<organism evidence="1 2">
    <name type="scientific">Sphingobium lactosutens DS20</name>
    <dbReference type="NCBI Taxonomy" id="1331060"/>
    <lineage>
        <taxon>Bacteria</taxon>
        <taxon>Pseudomonadati</taxon>
        <taxon>Pseudomonadota</taxon>
        <taxon>Alphaproteobacteria</taxon>
        <taxon>Sphingomonadales</taxon>
        <taxon>Sphingomonadaceae</taxon>
        <taxon>Sphingobium</taxon>
    </lineage>
</organism>
<proteinExistence type="predicted"/>
<gene>
    <name evidence="1" type="ORF">RLDS_09290</name>
</gene>
<sequence length="33" mass="3934">MLDLFEKILFPGRTGADRPKRNDAKNRIVRFEE</sequence>
<dbReference type="AlphaFoldDB" id="T0HI58"/>
<name>T0HI58_9SPHN</name>
<dbReference type="Proteomes" id="UP000015531">
    <property type="component" value="Unassembled WGS sequence"/>
</dbReference>